<evidence type="ECO:0000313" key="3">
    <source>
        <dbReference type="Proteomes" id="UP000236161"/>
    </source>
</evidence>
<dbReference type="EMBL" id="KZ452035">
    <property type="protein sequence ID" value="PKA50027.1"/>
    <property type="molecule type" value="Genomic_DNA"/>
</dbReference>
<name>A0A2I0A3A3_9ASPA</name>
<proteinExistence type="predicted"/>
<sequence length="117" mass="12418">MAEPTALLDKQPLSLTYHNGELLSGPSALPSPTSSPPLCASNDRKQLHSASSCWATAEKYYTQSNLAPPRLTLSDQILDEGGSLGKSLKSANITAILQAENCRSFRLPASNFTDGAL</sequence>
<feature type="compositionally biased region" description="Low complexity" evidence="1">
    <location>
        <begin position="22"/>
        <end position="38"/>
    </location>
</feature>
<reference evidence="2 3" key="1">
    <citation type="journal article" date="2017" name="Nature">
        <title>The Apostasia genome and the evolution of orchids.</title>
        <authorList>
            <person name="Zhang G.Q."/>
            <person name="Liu K.W."/>
            <person name="Li Z."/>
            <person name="Lohaus R."/>
            <person name="Hsiao Y.Y."/>
            <person name="Niu S.C."/>
            <person name="Wang J.Y."/>
            <person name="Lin Y.C."/>
            <person name="Xu Q."/>
            <person name="Chen L.J."/>
            <person name="Yoshida K."/>
            <person name="Fujiwara S."/>
            <person name="Wang Z.W."/>
            <person name="Zhang Y.Q."/>
            <person name="Mitsuda N."/>
            <person name="Wang M."/>
            <person name="Liu G.H."/>
            <person name="Pecoraro L."/>
            <person name="Huang H.X."/>
            <person name="Xiao X.J."/>
            <person name="Lin M."/>
            <person name="Wu X.Y."/>
            <person name="Wu W.L."/>
            <person name="Chen Y.Y."/>
            <person name="Chang S.B."/>
            <person name="Sakamoto S."/>
            <person name="Ohme-Takagi M."/>
            <person name="Yagi M."/>
            <person name="Zeng S.J."/>
            <person name="Shen C.Y."/>
            <person name="Yeh C.M."/>
            <person name="Luo Y.B."/>
            <person name="Tsai W.C."/>
            <person name="Van de Peer Y."/>
            <person name="Liu Z.J."/>
        </authorList>
    </citation>
    <scope>NUCLEOTIDE SEQUENCE [LARGE SCALE GENOMIC DNA]</scope>
    <source>
        <strain evidence="3">cv. Shenzhen</strain>
        <tissue evidence="2">Stem</tissue>
    </source>
</reference>
<gene>
    <name evidence="2" type="ORF">AXF42_Ash017566</name>
</gene>
<organism evidence="2 3">
    <name type="scientific">Apostasia shenzhenica</name>
    <dbReference type="NCBI Taxonomy" id="1088818"/>
    <lineage>
        <taxon>Eukaryota</taxon>
        <taxon>Viridiplantae</taxon>
        <taxon>Streptophyta</taxon>
        <taxon>Embryophyta</taxon>
        <taxon>Tracheophyta</taxon>
        <taxon>Spermatophyta</taxon>
        <taxon>Magnoliopsida</taxon>
        <taxon>Liliopsida</taxon>
        <taxon>Asparagales</taxon>
        <taxon>Orchidaceae</taxon>
        <taxon>Apostasioideae</taxon>
        <taxon>Apostasia</taxon>
    </lineage>
</organism>
<dbReference type="Proteomes" id="UP000236161">
    <property type="component" value="Unassembled WGS sequence"/>
</dbReference>
<dbReference type="AlphaFoldDB" id="A0A2I0A3A3"/>
<keyword evidence="3" id="KW-1185">Reference proteome</keyword>
<accession>A0A2I0A3A3</accession>
<evidence type="ECO:0000313" key="2">
    <source>
        <dbReference type="EMBL" id="PKA50027.1"/>
    </source>
</evidence>
<evidence type="ECO:0000256" key="1">
    <source>
        <dbReference type="SAM" id="MobiDB-lite"/>
    </source>
</evidence>
<protein>
    <submittedName>
        <fullName evidence="2">Uncharacterized protein</fullName>
    </submittedName>
</protein>
<feature type="region of interest" description="Disordered" evidence="1">
    <location>
        <begin position="19"/>
        <end position="39"/>
    </location>
</feature>